<evidence type="ECO:0000313" key="8">
    <source>
        <dbReference type="Proteomes" id="UP000288024"/>
    </source>
</evidence>
<evidence type="ECO:0000313" key="7">
    <source>
        <dbReference type="EMBL" id="RVT58234.1"/>
    </source>
</evidence>
<dbReference type="Gene3D" id="2.102.10.10">
    <property type="entry name" value="Rieske [2Fe-2S] iron-sulphur domain"/>
    <property type="match status" value="1"/>
</dbReference>
<dbReference type="PANTHER" id="PTHR13847">
    <property type="entry name" value="SARCOSINE DEHYDROGENASE-RELATED"/>
    <property type="match status" value="1"/>
</dbReference>
<evidence type="ECO:0000256" key="3">
    <source>
        <dbReference type="ARBA" id="ARBA00023004"/>
    </source>
</evidence>
<dbReference type="InterPro" id="IPR036922">
    <property type="entry name" value="Rieske_2Fe-2S_sf"/>
</dbReference>
<keyword evidence="4" id="KW-0411">Iron-sulfur</keyword>
<dbReference type="InterPro" id="IPR005805">
    <property type="entry name" value="Rieske_Fe-S_prot_C"/>
</dbReference>
<dbReference type="GO" id="GO:0051537">
    <property type="term" value="F:2 iron, 2 sulfur cluster binding"/>
    <property type="evidence" value="ECO:0007669"/>
    <property type="project" value="UniProtKB-KW"/>
</dbReference>
<dbReference type="PROSITE" id="PS51296">
    <property type="entry name" value="RIESKE"/>
    <property type="match status" value="1"/>
</dbReference>
<dbReference type="RefSeq" id="WP_127740897.1">
    <property type="nucleotide sequence ID" value="NZ_RZTZ01000013.1"/>
</dbReference>
<feature type="domain" description="Rieske" evidence="6">
    <location>
        <begin position="415"/>
        <end position="499"/>
    </location>
</feature>
<dbReference type="Gene3D" id="3.50.50.60">
    <property type="entry name" value="FAD/NAD(P)-binding domain"/>
    <property type="match status" value="1"/>
</dbReference>
<dbReference type="InterPro" id="IPR017941">
    <property type="entry name" value="Rieske_2Fe-2S"/>
</dbReference>
<proteinExistence type="predicted"/>
<dbReference type="GO" id="GO:0004497">
    <property type="term" value="F:monooxygenase activity"/>
    <property type="evidence" value="ECO:0007669"/>
    <property type="project" value="UniProtKB-ARBA"/>
</dbReference>
<dbReference type="GO" id="GO:0016020">
    <property type="term" value="C:membrane"/>
    <property type="evidence" value="ECO:0007669"/>
    <property type="project" value="InterPro"/>
</dbReference>
<keyword evidence="5" id="KW-1015">Disulfide bond</keyword>
<sequence length="499" mass="55996">MKEHQSLWRESVKLPSFSKLSKDEETEVCIVGGGITGLTAAYLLGRQGHQVILLEADTLMSGTTGYTTAKITAQHGLIYDELIENMGLEKAKLYYEANNNAMEFIKVLAEQLDIDCELEKHDAILYAVADEYAEKVKKEHAAYQKIGIDCELVTSIPLPIPIKAALVMKDQYQFHPLQFFKKLIEKMENVQIFENTTATDVEENQSEKVAVVTRDGFKVHADKVISASHFPFYDANGFYFARMYPERSYIVAVEETNDYPGGMYYSADTPTRSLRPVTHNGKNLILISGDSHKTGQDEDTARHYEALKEFGKNALKTDKVVYEWSAQDLITLDKVPYVGCIKKGHDSVFVATGYRKWGMTNGAAAALLLADLVLNKQNPYEELYTPSRFYSDPSLRKFISINLDVAKHLIGGKLKSADQEKELSLDEASILRINGKKVGCYKDKEGTVHMVDTTCTHLGCEVAWNNGEKTWDCPCHGSRFSFDGDVLEGPADEPLKKYQ</sequence>
<dbReference type="SUPFAM" id="SSF51905">
    <property type="entry name" value="FAD/NAD(P)-binding domain"/>
    <property type="match status" value="1"/>
</dbReference>
<keyword evidence="2" id="KW-0479">Metal-binding</keyword>
<dbReference type="Gene3D" id="3.30.9.10">
    <property type="entry name" value="D-Amino Acid Oxidase, subunit A, domain 2"/>
    <property type="match status" value="1"/>
</dbReference>
<protein>
    <submittedName>
        <fullName evidence="7">FAD-dependent oxidoreductase</fullName>
    </submittedName>
</protein>
<dbReference type="InterPro" id="IPR006076">
    <property type="entry name" value="FAD-dep_OxRdtase"/>
</dbReference>
<keyword evidence="8" id="KW-1185">Reference proteome</keyword>
<dbReference type="GO" id="GO:0016705">
    <property type="term" value="F:oxidoreductase activity, acting on paired donors, with incorporation or reduction of molecular oxygen"/>
    <property type="evidence" value="ECO:0007669"/>
    <property type="project" value="UniProtKB-ARBA"/>
</dbReference>
<dbReference type="EMBL" id="RZTZ01000013">
    <property type="protein sequence ID" value="RVT58234.1"/>
    <property type="molecule type" value="Genomic_DNA"/>
</dbReference>
<reference evidence="7 8" key="1">
    <citation type="submission" date="2019-01" db="EMBL/GenBank/DDBJ databases">
        <title>Bacillus sp. M5HDSG1-1, whole genome shotgun sequence.</title>
        <authorList>
            <person name="Tuo L."/>
        </authorList>
    </citation>
    <scope>NUCLEOTIDE SEQUENCE [LARGE SCALE GENOMIC DNA]</scope>
    <source>
        <strain evidence="7 8">M5HDSG1-1</strain>
    </source>
</reference>
<dbReference type="GO" id="GO:0046872">
    <property type="term" value="F:metal ion binding"/>
    <property type="evidence" value="ECO:0007669"/>
    <property type="project" value="UniProtKB-KW"/>
</dbReference>
<dbReference type="CDD" id="cd03477">
    <property type="entry name" value="Rieske_YhfW_C"/>
    <property type="match status" value="1"/>
</dbReference>
<evidence type="ECO:0000256" key="4">
    <source>
        <dbReference type="ARBA" id="ARBA00023014"/>
    </source>
</evidence>
<dbReference type="Pfam" id="PF01266">
    <property type="entry name" value="DAO"/>
    <property type="match status" value="1"/>
</dbReference>
<gene>
    <name evidence="7" type="ORF">EM808_22210</name>
</gene>
<evidence type="ECO:0000256" key="5">
    <source>
        <dbReference type="ARBA" id="ARBA00023157"/>
    </source>
</evidence>
<dbReference type="PRINTS" id="PR00162">
    <property type="entry name" value="RIESKE"/>
</dbReference>
<dbReference type="PANTHER" id="PTHR13847:SF274">
    <property type="entry name" value="RIESKE 2FE-2S IRON-SULFUR PROTEIN YHFW-RELATED"/>
    <property type="match status" value="1"/>
</dbReference>
<evidence type="ECO:0000259" key="6">
    <source>
        <dbReference type="PROSITE" id="PS51296"/>
    </source>
</evidence>
<keyword evidence="1" id="KW-0001">2Fe-2S</keyword>
<dbReference type="GO" id="GO:0005737">
    <property type="term" value="C:cytoplasm"/>
    <property type="evidence" value="ECO:0007669"/>
    <property type="project" value="TreeGrafter"/>
</dbReference>
<dbReference type="Proteomes" id="UP000288024">
    <property type="component" value="Unassembled WGS sequence"/>
</dbReference>
<dbReference type="Pfam" id="PF00355">
    <property type="entry name" value="Rieske"/>
    <property type="match status" value="1"/>
</dbReference>
<organism evidence="7 8">
    <name type="scientific">Niallia taxi</name>
    <dbReference type="NCBI Taxonomy" id="2499688"/>
    <lineage>
        <taxon>Bacteria</taxon>
        <taxon>Bacillati</taxon>
        <taxon>Bacillota</taxon>
        <taxon>Bacilli</taxon>
        <taxon>Bacillales</taxon>
        <taxon>Bacillaceae</taxon>
        <taxon>Niallia</taxon>
    </lineage>
</organism>
<name>A0A3S2WZX2_9BACI</name>
<dbReference type="InterPro" id="IPR036188">
    <property type="entry name" value="FAD/NAD-bd_sf"/>
</dbReference>
<evidence type="ECO:0000256" key="2">
    <source>
        <dbReference type="ARBA" id="ARBA00022723"/>
    </source>
</evidence>
<dbReference type="SUPFAM" id="SSF50022">
    <property type="entry name" value="ISP domain"/>
    <property type="match status" value="1"/>
</dbReference>
<dbReference type="InterPro" id="IPR038010">
    <property type="entry name" value="YhfW_C"/>
</dbReference>
<keyword evidence="3" id="KW-0408">Iron</keyword>
<evidence type="ECO:0000256" key="1">
    <source>
        <dbReference type="ARBA" id="ARBA00022714"/>
    </source>
</evidence>
<dbReference type="AlphaFoldDB" id="A0A3S2WZX2"/>
<dbReference type="FunFam" id="2.102.10.10:FF:000014">
    <property type="entry name" value="Oxidoreductase, FAD dependent"/>
    <property type="match status" value="1"/>
</dbReference>
<accession>A0A3S2WZX2</accession>
<comment type="caution">
    <text evidence="7">The sequence shown here is derived from an EMBL/GenBank/DDBJ whole genome shotgun (WGS) entry which is preliminary data.</text>
</comment>